<evidence type="ECO:0000313" key="1">
    <source>
        <dbReference type="EMBL" id="KAH7965915.1"/>
    </source>
</evidence>
<dbReference type="EMBL" id="CM023471">
    <property type="protein sequence ID" value="KAH7965915.1"/>
    <property type="molecule type" value="Genomic_DNA"/>
</dbReference>
<protein>
    <submittedName>
        <fullName evidence="1">Uncharacterized protein</fullName>
    </submittedName>
</protein>
<evidence type="ECO:0000313" key="2">
    <source>
        <dbReference type="Proteomes" id="UP000821865"/>
    </source>
</evidence>
<name>A0ACB8DCZ5_DERSI</name>
<proteinExistence type="predicted"/>
<comment type="caution">
    <text evidence="1">The sequence shown here is derived from an EMBL/GenBank/DDBJ whole genome shotgun (WGS) entry which is preliminary data.</text>
</comment>
<accession>A0ACB8DCZ5</accession>
<organism evidence="1 2">
    <name type="scientific">Dermacentor silvarum</name>
    <name type="common">Tick</name>
    <dbReference type="NCBI Taxonomy" id="543639"/>
    <lineage>
        <taxon>Eukaryota</taxon>
        <taxon>Metazoa</taxon>
        <taxon>Ecdysozoa</taxon>
        <taxon>Arthropoda</taxon>
        <taxon>Chelicerata</taxon>
        <taxon>Arachnida</taxon>
        <taxon>Acari</taxon>
        <taxon>Parasitiformes</taxon>
        <taxon>Ixodida</taxon>
        <taxon>Ixodoidea</taxon>
        <taxon>Ixodidae</taxon>
        <taxon>Rhipicephalinae</taxon>
        <taxon>Dermacentor</taxon>
    </lineage>
</organism>
<dbReference type="Proteomes" id="UP000821865">
    <property type="component" value="Chromosome 2"/>
</dbReference>
<gene>
    <name evidence="1" type="ORF">HPB49_012130</name>
</gene>
<reference evidence="1" key="1">
    <citation type="submission" date="2020-05" db="EMBL/GenBank/DDBJ databases">
        <title>Large-scale comparative analyses of tick genomes elucidate their genetic diversity and vector capacities.</title>
        <authorList>
            <person name="Jia N."/>
            <person name="Wang J."/>
            <person name="Shi W."/>
            <person name="Du L."/>
            <person name="Sun Y."/>
            <person name="Zhan W."/>
            <person name="Jiang J."/>
            <person name="Wang Q."/>
            <person name="Zhang B."/>
            <person name="Ji P."/>
            <person name="Sakyi L.B."/>
            <person name="Cui X."/>
            <person name="Yuan T."/>
            <person name="Jiang B."/>
            <person name="Yang W."/>
            <person name="Lam T.T.-Y."/>
            <person name="Chang Q."/>
            <person name="Ding S."/>
            <person name="Wang X."/>
            <person name="Zhu J."/>
            <person name="Ruan X."/>
            <person name="Zhao L."/>
            <person name="Wei J."/>
            <person name="Que T."/>
            <person name="Du C."/>
            <person name="Cheng J."/>
            <person name="Dai P."/>
            <person name="Han X."/>
            <person name="Huang E."/>
            <person name="Gao Y."/>
            <person name="Liu J."/>
            <person name="Shao H."/>
            <person name="Ye R."/>
            <person name="Li L."/>
            <person name="Wei W."/>
            <person name="Wang X."/>
            <person name="Wang C."/>
            <person name="Yang T."/>
            <person name="Huo Q."/>
            <person name="Li W."/>
            <person name="Guo W."/>
            <person name="Chen H."/>
            <person name="Zhou L."/>
            <person name="Ni X."/>
            <person name="Tian J."/>
            <person name="Zhou Y."/>
            <person name="Sheng Y."/>
            <person name="Liu T."/>
            <person name="Pan Y."/>
            <person name="Xia L."/>
            <person name="Li J."/>
            <person name="Zhao F."/>
            <person name="Cao W."/>
        </authorList>
    </citation>
    <scope>NUCLEOTIDE SEQUENCE</scope>
    <source>
        <strain evidence="1">Dsil-2018</strain>
    </source>
</reference>
<sequence length="301" mass="33106">MCVAPSVSEPSNTEQRFQAIESAMTALVTQLTTMSKSIENLANTVTHQVTSNIKTWLQDTNPRSRRASPLKDVNRPSKFSYTNDLAELSEDSESLLAQGTNVGAESIPATPNSQYGADDWVRANDGNVPRNALVAGQNLNGENFYVGRVMLRGNVLPGKVLPSAKVCFVSLDQIEFSSNVYEVLVKAPSVNYQWVRMGGCVMPRNAIPAGRGATGELIYIGRHVHKGELTPGKVIPSQRCIYIPYLGKEIRYRDFEILIQGEYPYFERAKGKSKDKEPPQPLHDVPNPSVSRDLSLATPSP</sequence>
<keyword evidence="2" id="KW-1185">Reference proteome</keyword>